<dbReference type="Proteomes" id="UP000014680">
    <property type="component" value="Unassembled WGS sequence"/>
</dbReference>
<name>A0A0A1U8H7_ENTIV</name>
<organism evidence="2 3">
    <name type="scientific">Entamoeba invadens IP1</name>
    <dbReference type="NCBI Taxonomy" id="370355"/>
    <lineage>
        <taxon>Eukaryota</taxon>
        <taxon>Amoebozoa</taxon>
        <taxon>Evosea</taxon>
        <taxon>Archamoebae</taxon>
        <taxon>Mastigamoebida</taxon>
        <taxon>Entamoebidae</taxon>
        <taxon>Entamoeba</taxon>
    </lineage>
</organism>
<feature type="compositionally biased region" description="Low complexity" evidence="1">
    <location>
        <begin position="111"/>
        <end position="124"/>
    </location>
</feature>
<dbReference type="AlphaFoldDB" id="A0A0A1U8H7"/>
<evidence type="ECO:0000256" key="1">
    <source>
        <dbReference type="SAM" id="MobiDB-lite"/>
    </source>
</evidence>
<dbReference type="Gene3D" id="3.90.980.20">
    <property type="match status" value="1"/>
</dbReference>
<proteinExistence type="predicted"/>
<dbReference type="RefSeq" id="XP_004257985.1">
    <property type="nucleotide sequence ID" value="XM_004257937.1"/>
</dbReference>
<accession>A0A0A1U8H7</accession>
<keyword evidence="3" id="KW-1185">Reference proteome</keyword>
<dbReference type="GeneID" id="14890272"/>
<dbReference type="VEuPathDB" id="AmoebaDB:EIN_150910"/>
<evidence type="ECO:0000313" key="2">
    <source>
        <dbReference type="EMBL" id="ELP91214.1"/>
    </source>
</evidence>
<reference evidence="2 3" key="1">
    <citation type="submission" date="2012-10" db="EMBL/GenBank/DDBJ databases">
        <authorList>
            <person name="Zafar N."/>
            <person name="Inman J."/>
            <person name="Hall N."/>
            <person name="Lorenzi H."/>
            <person name="Caler E."/>
        </authorList>
    </citation>
    <scope>NUCLEOTIDE SEQUENCE [LARGE SCALE GENOMIC DNA]</scope>
    <source>
        <strain evidence="2 3">IP1</strain>
    </source>
</reference>
<gene>
    <name evidence="2" type="ORF">EIN_150910</name>
</gene>
<feature type="region of interest" description="Disordered" evidence="1">
    <location>
        <begin position="110"/>
        <end position="133"/>
    </location>
</feature>
<dbReference type="OrthoDB" id="20747at2759"/>
<dbReference type="EMBL" id="KB206474">
    <property type="protein sequence ID" value="ELP91214.1"/>
    <property type="molecule type" value="Genomic_DNA"/>
</dbReference>
<dbReference type="KEGG" id="eiv:EIN_150910"/>
<evidence type="ECO:0000313" key="3">
    <source>
        <dbReference type="Proteomes" id="UP000014680"/>
    </source>
</evidence>
<protein>
    <submittedName>
        <fullName evidence="2">Uncharacterized protein</fullName>
    </submittedName>
</protein>
<sequence length="189" mass="21248">MELETLTCQCSLCQKKSFFMTSCPKVKTTRLVIMILQALKQLKPDVVFYSLTKDILPFVSKHMKLLANLKIFKTGKWRKSMLDALNHSSHVESGREACHNRGFYRLKESNESSNSASSVSTEAVQQNSPQPSEVPLLDTLTELQLQMINTLNVLASLPAPKEGDLNAYCFYANCINQLNYSRAFASTLC</sequence>